<reference evidence="1 2" key="1">
    <citation type="submission" date="2017-08" db="EMBL/GenBank/DDBJ databases">
        <authorList>
            <person name="de Groot N.N."/>
        </authorList>
    </citation>
    <scope>NUCLEOTIDE SEQUENCE [LARGE SCALE GENOMIC DNA]</scope>
    <source>
        <strain evidence="1 2">DSM 9787</strain>
    </source>
</reference>
<dbReference type="EMBL" id="OBMR01000008">
    <property type="protein sequence ID" value="SOC08082.1"/>
    <property type="molecule type" value="Genomic_DNA"/>
</dbReference>
<evidence type="ECO:0000313" key="1">
    <source>
        <dbReference type="EMBL" id="SOC08082.1"/>
    </source>
</evidence>
<sequence>MKKGIFWYCNTSRYGVEEHIIPVFVECNIDGTALEDVEFSSKSGTNFNHKKEWSKRNSEYPYNYYPRGRVEIRKGKIKVFANPVIIEDEDAKRIIIDTFELLEFEDQIIWIPDGSTHYKYLAQFTRD</sequence>
<accession>A0A285SJG8</accession>
<dbReference type="AlphaFoldDB" id="A0A285SJG8"/>
<dbReference type="RefSeq" id="WP_097076639.1">
    <property type="nucleotide sequence ID" value="NZ_OBMR01000008.1"/>
</dbReference>
<gene>
    <name evidence="1" type="ORF">SAMN02910411_2409</name>
</gene>
<organism evidence="1 2">
    <name type="scientific">Pseudobutyrivibrio ruminis DSM 9787</name>
    <dbReference type="NCBI Taxonomy" id="1123011"/>
    <lineage>
        <taxon>Bacteria</taxon>
        <taxon>Bacillati</taxon>
        <taxon>Bacillota</taxon>
        <taxon>Clostridia</taxon>
        <taxon>Lachnospirales</taxon>
        <taxon>Lachnospiraceae</taxon>
        <taxon>Pseudobutyrivibrio</taxon>
    </lineage>
</organism>
<evidence type="ECO:0000313" key="2">
    <source>
        <dbReference type="Proteomes" id="UP000219563"/>
    </source>
</evidence>
<dbReference type="Proteomes" id="UP000219563">
    <property type="component" value="Unassembled WGS sequence"/>
</dbReference>
<protein>
    <submittedName>
        <fullName evidence="1">Uncharacterized protein</fullName>
    </submittedName>
</protein>
<proteinExistence type="predicted"/>
<name>A0A285SJG8_9FIRM</name>